<keyword evidence="7 9" id="KW-0275">Fatty acid biosynthesis</keyword>
<keyword evidence="3 9" id="KW-0276">Fatty acid metabolism</keyword>
<name>A0A1M4VWG6_9FIRM</name>
<dbReference type="InterPro" id="IPR050048">
    <property type="entry name" value="FabV-like_NADH_b"/>
</dbReference>
<evidence type="ECO:0000313" key="14">
    <source>
        <dbReference type="Proteomes" id="UP000184251"/>
    </source>
</evidence>
<comment type="subunit">
    <text evidence="1 9">Monomer.</text>
</comment>
<dbReference type="GO" id="GO:0050343">
    <property type="term" value="F:trans-2-enoyl-CoA reductase (NADH) activity"/>
    <property type="evidence" value="ECO:0007669"/>
    <property type="project" value="UniProtKB-UniRule"/>
</dbReference>
<feature type="active site" description="Proton donor" evidence="9">
    <location>
        <position position="235"/>
    </location>
</feature>
<keyword evidence="5 9" id="KW-0520">NAD</keyword>
<dbReference type="EC" id="1.3.1.44" evidence="9"/>
<dbReference type="InterPro" id="IPR024906">
    <property type="entry name" value="Eno_Rdtase_FAD-bd_dom"/>
</dbReference>
<accession>A0A1M4VWG6</accession>
<dbReference type="RefSeq" id="WP_073270069.1">
    <property type="nucleotide sequence ID" value="NZ_FQTU01000006.1"/>
</dbReference>
<dbReference type="InterPro" id="IPR036291">
    <property type="entry name" value="NAD(P)-bd_dom_sf"/>
</dbReference>
<evidence type="ECO:0000256" key="8">
    <source>
        <dbReference type="ARBA" id="ARBA00048302"/>
    </source>
</evidence>
<evidence type="ECO:0000256" key="6">
    <source>
        <dbReference type="ARBA" id="ARBA00023098"/>
    </source>
</evidence>
<feature type="binding site" evidence="9">
    <location>
        <begin position="47"/>
        <end position="52"/>
    </location>
    <ligand>
        <name>NAD(+)</name>
        <dbReference type="ChEBI" id="CHEBI:57540"/>
    </ligand>
</feature>
<dbReference type="UniPathway" id="UPA00094"/>
<feature type="domain" description="Trans-2-enoyl-CoA reductase-like NAD(P)H binding" evidence="12">
    <location>
        <begin position="2"/>
        <end position="78"/>
    </location>
</feature>
<evidence type="ECO:0000256" key="2">
    <source>
        <dbReference type="ARBA" id="ARBA00022516"/>
    </source>
</evidence>
<evidence type="ECO:0000256" key="4">
    <source>
        <dbReference type="ARBA" id="ARBA00023002"/>
    </source>
</evidence>
<dbReference type="NCBIfam" id="NF043048">
    <property type="entry name" value="EnoyACPredFabV"/>
    <property type="match status" value="1"/>
</dbReference>
<dbReference type="SUPFAM" id="SSF51735">
    <property type="entry name" value="NAD(P)-binding Rossmann-fold domains"/>
    <property type="match status" value="1"/>
</dbReference>
<dbReference type="Pfam" id="PF12242">
    <property type="entry name" value="Eno-Rase_NADH_b"/>
    <property type="match status" value="1"/>
</dbReference>
<evidence type="ECO:0000259" key="12">
    <source>
        <dbReference type="Pfam" id="PF12242"/>
    </source>
</evidence>
<feature type="binding site" evidence="9">
    <location>
        <position position="225"/>
    </location>
    <ligand>
        <name>substrate</name>
    </ligand>
</feature>
<dbReference type="Gene3D" id="3.40.50.720">
    <property type="entry name" value="NAD(P)-binding Rossmann-like Domain"/>
    <property type="match status" value="1"/>
</dbReference>
<reference evidence="13 14" key="1">
    <citation type="submission" date="2016-11" db="EMBL/GenBank/DDBJ databases">
        <authorList>
            <person name="Jaros S."/>
            <person name="Januszkiewicz K."/>
            <person name="Wedrychowicz H."/>
        </authorList>
    </citation>
    <scope>NUCLEOTIDE SEQUENCE [LARGE SCALE GENOMIC DNA]</scope>
    <source>
        <strain evidence="13 14">DSM 14828</strain>
    </source>
</reference>
<dbReference type="Proteomes" id="UP000184251">
    <property type="component" value="Unassembled WGS sequence"/>
</dbReference>
<organism evidence="13 14">
    <name type="scientific">Alkalibacter saccharofermentans DSM 14828</name>
    <dbReference type="NCBI Taxonomy" id="1120975"/>
    <lineage>
        <taxon>Bacteria</taxon>
        <taxon>Bacillati</taxon>
        <taxon>Bacillota</taxon>
        <taxon>Clostridia</taxon>
        <taxon>Eubacteriales</taxon>
        <taxon>Eubacteriaceae</taxon>
        <taxon>Alkalibacter</taxon>
    </lineage>
</organism>
<feature type="binding site" evidence="9">
    <location>
        <begin position="139"/>
        <end position="140"/>
    </location>
    <ligand>
        <name>NAD(+)</name>
        <dbReference type="ChEBI" id="CHEBI:57540"/>
    </ligand>
</feature>
<feature type="binding site" evidence="9">
    <location>
        <begin position="73"/>
        <end position="74"/>
    </location>
    <ligand>
        <name>NAD(+)</name>
        <dbReference type="ChEBI" id="CHEBI:57540"/>
    </ligand>
</feature>
<dbReference type="PANTHER" id="PTHR37480">
    <property type="entry name" value="ENOYL-[ACYL-CARRIER-PROTEIN] REDUCTASE [NADH]"/>
    <property type="match status" value="1"/>
</dbReference>
<feature type="binding site" evidence="9">
    <location>
        <begin position="274"/>
        <end position="276"/>
    </location>
    <ligand>
        <name>NAD(+)</name>
        <dbReference type="ChEBI" id="CHEBI:57540"/>
    </ligand>
</feature>
<dbReference type="InterPro" id="IPR024910">
    <property type="entry name" value="Enoyl-CoA_Rdtase_cat_dom"/>
</dbReference>
<gene>
    <name evidence="9" type="primary">fabV</name>
    <name evidence="13" type="ORF">SAMN02746064_01082</name>
</gene>
<evidence type="ECO:0000313" key="13">
    <source>
        <dbReference type="EMBL" id="SHE73287.1"/>
    </source>
</evidence>
<dbReference type="GO" id="GO:0004318">
    <property type="term" value="F:enoyl-[acyl-carrier-protein] reductase (NADH) activity"/>
    <property type="evidence" value="ECO:0007669"/>
    <property type="project" value="TreeGrafter"/>
</dbReference>
<evidence type="ECO:0000256" key="1">
    <source>
        <dbReference type="ARBA" id="ARBA00011245"/>
    </source>
</evidence>
<comment type="catalytic activity">
    <reaction evidence="8 9">
        <text>a 2,3-saturated acyl-CoA + NAD(+) = a (2E)-enoyl-CoA + NADH + H(+)</text>
        <dbReference type="Rhea" id="RHEA:18177"/>
        <dbReference type="ChEBI" id="CHEBI:15378"/>
        <dbReference type="ChEBI" id="CHEBI:57540"/>
        <dbReference type="ChEBI" id="CHEBI:57945"/>
        <dbReference type="ChEBI" id="CHEBI:58856"/>
        <dbReference type="ChEBI" id="CHEBI:65111"/>
        <dbReference type="EC" id="1.3.1.44"/>
    </reaction>
</comment>
<protein>
    <recommendedName>
        <fullName evidence="9">Trans-2-enoyl-CoA reductase [NADH]</fullName>
        <shortName evidence="9">TER</shortName>
        <ecNumber evidence="9">1.3.1.44</ecNumber>
    </recommendedName>
</protein>
<evidence type="ECO:0000259" key="11">
    <source>
        <dbReference type="Pfam" id="PF12241"/>
    </source>
</evidence>
<feature type="domain" description="Enoyl reductase FAD binding" evidence="10">
    <location>
        <begin position="324"/>
        <end position="387"/>
    </location>
</feature>
<keyword evidence="2 9" id="KW-0444">Lipid biosynthesis</keyword>
<dbReference type="GO" id="GO:0051287">
    <property type="term" value="F:NAD binding"/>
    <property type="evidence" value="ECO:0007669"/>
    <property type="project" value="UniProtKB-UniRule"/>
</dbReference>
<feature type="domain" description="Trans-2-enoyl-CoA reductase catalytic" evidence="11">
    <location>
        <begin position="82"/>
        <end position="318"/>
    </location>
</feature>
<evidence type="ECO:0000259" key="10">
    <source>
        <dbReference type="Pfam" id="PF07055"/>
    </source>
</evidence>
<comment type="function">
    <text evidence="9">Involved in the fatty acid synthesis (FAS II). Catalyzes the reduction of a carbon-carbon double bond in an enoyl moiety that is covalently linked to a coenzyme A (CoA).</text>
</comment>
<dbReference type="Pfam" id="PF12241">
    <property type="entry name" value="Enoyl_reductase"/>
    <property type="match status" value="1"/>
</dbReference>
<dbReference type="EMBL" id="FQTU01000006">
    <property type="protein sequence ID" value="SHE73287.1"/>
    <property type="molecule type" value="Genomic_DNA"/>
</dbReference>
<dbReference type="HAMAP" id="MF_01838">
    <property type="entry name" value="FabV_reductase"/>
    <property type="match status" value="1"/>
</dbReference>
<keyword evidence="6 9" id="KW-0443">Lipid metabolism</keyword>
<dbReference type="STRING" id="1120975.SAMN02746064_01082"/>
<sequence length="398" mass="44962">MIIQPAIKSNICVRVHPLGCKENVRRQIEFVKQSGEFKGPKTALIIGGSSGYGLASRIALGFGCKTNTVNVSFEMEPRGATRTGTAGWWNNIFFQQFAKEEGLSFKDFVGDAFSFEMKEVVVDYIKKKYGKIDLLIYSLASNRRTDPRDGVTYKSVLKSIGDEVRGYSIDITSLSLKEEIMEPATEEEINNTIKVMGGEDWQMWVEMLSEAGVLADDFKTIAYTYLGSPATYPIYKDGTIGQAKKHLEQTAAALDNIVKEKYNGEALISSSKAIVTKASIYIPIFPVYGAILYKVMKKHGTHEGEIEQKYRFFKEMIYGNERITDEESRVRPDNLEMDEQVQSEVEDILKSVSNENVREITDIEGFIDDFMKINGFNFDNVDYDEDVDLEELAKLELL</sequence>
<feature type="site" description="Plays an important role in discriminating NADH against NADPH" evidence="9">
    <location>
        <position position="74"/>
    </location>
</feature>
<evidence type="ECO:0000256" key="5">
    <source>
        <dbReference type="ARBA" id="ARBA00023027"/>
    </source>
</evidence>
<keyword evidence="14" id="KW-1185">Reference proteome</keyword>
<feature type="binding site" evidence="9">
    <location>
        <begin position="111"/>
        <end position="112"/>
    </location>
    <ligand>
        <name>NAD(+)</name>
        <dbReference type="ChEBI" id="CHEBI:57540"/>
    </ligand>
</feature>
<evidence type="ECO:0000256" key="7">
    <source>
        <dbReference type="ARBA" id="ARBA00023160"/>
    </source>
</evidence>
<dbReference type="GO" id="GO:0006633">
    <property type="term" value="P:fatty acid biosynthetic process"/>
    <property type="evidence" value="ECO:0007669"/>
    <property type="project" value="UniProtKB-UniRule"/>
</dbReference>
<keyword evidence="4 9" id="KW-0560">Oxidoreductase</keyword>
<evidence type="ECO:0000256" key="3">
    <source>
        <dbReference type="ARBA" id="ARBA00022832"/>
    </source>
</evidence>
<dbReference type="PANTHER" id="PTHR37480:SF1">
    <property type="entry name" value="ENOYL-[ACYL-CARRIER-PROTEIN] REDUCTASE [NADH]"/>
    <property type="match status" value="1"/>
</dbReference>
<dbReference type="InterPro" id="IPR010758">
    <property type="entry name" value="Trans-2-enoyl-CoA_reductase"/>
</dbReference>
<feature type="binding site" evidence="9">
    <location>
        <position position="244"/>
    </location>
    <ligand>
        <name>NAD(+)</name>
        <dbReference type="ChEBI" id="CHEBI:57540"/>
    </ligand>
</feature>
<dbReference type="AlphaFoldDB" id="A0A1M4VWG6"/>
<proteinExistence type="inferred from homology"/>
<dbReference type="NCBIfam" id="NF010177">
    <property type="entry name" value="PRK13656.1"/>
    <property type="match status" value="1"/>
</dbReference>
<comment type="similarity">
    <text evidence="9">Belongs to the TER reductase family.</text>
</comment>
<dbReference type="Pfam" id="PF07055">
    <property type="entry name" value="Eno-Rase_FAD_bd"/>
    <property type="match status" value="1"/>
</dbReference>
<evidence type="ECO:0000256" key="9">
    <source>
        <dbReference type="HAMAP-Rule" id="MF_01838"/>
    </source>
</evidence>
<comment type="pathway">
    <text evidence="9">Lipid metabolism; fatty acid biosynthesis.</text>
</comment>
<dbReference type="OrthoDB" id="9802260at2"/>